<reference evidence="7" key="2">
    <citation type="journal article" date="2023" name="IMA Fungus">
        <title>Comparative genomic study of the Penicillium genus elucidates a diverse pangenome and 15 lateral gene transfer events.</title>
        <authorList>
            <person name="Petersen C."/>
            <person name="Sorensen T."/>
            <person name="Nielsen M.R."/>
            <person name="Sondergaard T.E."/>
            <person name="Sorensen J.L."/>
            <person name="Fitzpatrick D.A."/>
            <person name="Frisvad J.C."/>
            <person name="Nielsen K.L."/>
        </authorList>
    </citation>
    <scope>NUCLEOTIDE SEQUENCE</scope>
    <source>
        <strain evidence="7">IBT 30069</strain>
    </source>
</reference>
<feature type="region of interest" description="Disordered" evidence="5">
    <location>
        <begin position="58"/>
        <end position="89"/>
    </location>
</feature>
<evidence type="ECO:0000259" key="6">
    <source>
        <dbReference type="PROSITE" id="PS51501"/>
    </source>
</evidence>
<feature type="compositionally biased region" description="Basic and acidic residues" evidence="5">
    <location>
        <begin position="79"/>
        <end position="89"/>
    </location>
</feature>
<protein>
    <recommendedName>
        <fullName evidence="6">DNL-type domain-containing protein</fullName>
    </recommendedName>
</protein>
<dbReference type="GO" id="GO:0005739">
    <property type="term" value="C:mitochondrion"/>
    <property type="evidence" value="ECO:0007669"/>
    <property type="project" value="TreeGrafter"/>
</dbReference>
<dbReference type="GO" id="GO:0050821">
    <property type="term" value="P:protein stabilization"/>
    <property type="evidence" value="ECO:0007669"/>
    <property type="project" value="TreeGrafter"/>
</dbReference>
<gene>
    <name evidence="7" type="ORF">N7456_012033</name>
</gene>
<dbReference type="InterPro" id="IPR007853">
    <property type="entry name" value="Znf_DNL-typ"/>
</dbReference>
<evidence type="ECO:0000256" key="4">
    <source>
        <dbReference type="PROSITE-ProRule" id="PRU00834"/>
    </source>
</evidence>
<dbReference type="PANTHER" id="PTHR20922:SF13">
    <property type="entry name" value="DNL-TYPE ZINC FINGER PROTEIN"/>
    <property type="match status" value="1"/>
</dbReference>
<reference evidence="7" key="1">
    <citation type="submission" date="2022-11" db="EMBL/GenBank/DDBJ databases">
        <authorList>
            <person name="Petersen C."/>
        </authorList>
    </citation>
    <scope>NUCLEOTIDE SEQUENCE</scope>
    <source>
        <strain evidence="7">IBT 30069</strain>
    </source>
</reference>
<dbReference type="GO" id="GO:0006457">
    <property type="term" value="P:protein folding"/>
    <property type="evidence" value="ECO:0007669"/>
    <property type="project" value="TreeGrafter"/>
</dbReference>
<evidence type="ECO:0000313" key="8">
    <source>
        <dbReference type="Proteomes" id="UP001149165"/>
    </source>
</evidence>
<dbReference type="GO" id="GO:0008270">
    <property type="term" value="F:zinc ion binding"/>
    <property type="evidence" value="ECO:0007669"/>
    <property type="project" value="UniProtKB-KW"/>
</dbReference>
<feature type="domain" description="DNL-type" evidence="6">
    <location>
        <begin position="87"/>
        <end position="182"/>
    </location>
</feature>
<dbReference type="InterPro" id="IPR024158">
    <property type="entry name" value="Mt_import_TIM15"/>
</dbReference>
<proteinExistence type="predicted"/>
<organism evidence="7 8">
    <name type="scientific">Penicillium angulare</name>
    <dbReference type="NCBI Taxonomy" id="116970"/>
    <lineage>
        <taxon>Eukaryota</taxon>
        <taxon>Fungi</taxon>
        <taxon>Dikarya</taxon>
        <taxon>Ascomycota</taxon>
        <taxon>Pezizomycotina</taxon>
        <taxon>Eurotiomycetes</taxon>
        <taxon>Eurotiomycetidae</taxon>
        <taxon>Eurotiales</taxon>
        <taxon>Aspergillaceae</taxon>
        <taxon>Penicillium</taxon>
    </lineage>
</organism>
<sequence>MRPFSSHALRALRPLSTKPTSSLTSTRLLSTKLTGPRSLTRVTIPSIQPHFVLHPAVRLHSTSPLTSDPKQPETEEEREQQNEERRKNEEAYKISFTCKPCGERSTHRMSKQGYHRGTVLIQCPSCQNRHVISDHLGIFFDKGTTLEDLLKEKGQAVTHGVTDGDMEFWDDGTVKTSPHKTNAESS</sequence>
<accession>A0A9W9EUW4</accession>
<comment type="caution">
    <text evidence="7">The sequence shown here is derived from an EMBL/GenBank/DDBJ whole genome shotgun (WGS) entry which is preliminary data.</text>
</comment>
<keyword evidence="1" id="KW-0479">Metal-binding</keyword>
<evidence type="ECO:0000313" key="7">
    <source>
        <dbReference type="EMBL" id="KAJ5088417.1"/>
    </source>
</evidence>
<keyword evidence="8" id="KW-1185">Reference proteome</keyword>
<feature type="region of interest" description="Disordered" evidence="5">
    <location>
        <begin position="1"/>
        <end position="23"/>
    </location>
</feature>
<keyword evidence="2 4" id="KW-0863">Zinc-finger</keyword>
<name>A0A9W9EUW4_9EURO</name>
<evidence type="ECO:0000256" key="1">
    <source>
        <dbReference type="ARBA" id="ARBA00022723"/>
    </source>
</evidence>
<dbReference type="EMBL" id="JAPQKH010000007">
    <property type="protein sequence ID" value="KAJ5088417.1"/>
    <property type="molecule type" value="Genomic_DNA"/>
</dbReference>
<dbReference type="PANTHER" id="PTHR20922">
    <property type="entry name" value="DNL-TYPE ZINC FINGER PROTEIN"/>
    <property type="match status" value="1"/>
</dbReference>
<evidence type="ECO:0000256" key="2">
    <source>
        <dbReference type="ARBA" id="ARBA00022771"/>
    </source>
</evidence>
<evidence type="ECO:0000256" key="5">
    <source>
        <dbReference type="SAM" id="MobiDB-lite"/>
    </source>
</evidence>
<dbReference type="OrthoDB" id="512667at2759"/>
<evidence type="ECO:0000256" key="3">
    <source>
        <dbReference type="ARBA" id="ARBA00022833"/>
    </source>
</evidence>
<dbReference type="GO" id="GO:0030150">
    <property type="term" value="P:protein import into mitochondrial matrix"/>
    <property type="evidence" value="ECO:0007669"/>
    <property type="project" value="TreeGrafter"/>
</dbReference>
<dbReference type="GO" id="GO:0051087">
    <property type="term" value="F:protein-folding chaperone binding"/>
    <property type="evidence" value="ECO:0007669"/>
    <property type="project" value="TreeGrafter"/>
</dbReference>
<dbReference type="AlphaFoldDB" id="A0A9W9EUW4"/>
<dbReference type="Proteomes" id="UP001149165">
    <property type="component" value="Unassembled WGS sequence"/>
</dbReference>
<keyword evidence="3" id="KW-0862">Zinc</keyword>
<feature type="compositionally biased region" description="Low complexity" evidence="5">
    <location>
        <begin position="12"/>
        <end position="23"/>
    </location>
</feature>
<dbReference type="PROSITE" id="PS51501">
    <property type="entry name" value="ZF_DNL"/>
    <property type="match status" value="1"/>
</dbReference>
<dbReference type="Pfam" id="PF05180">
    <property type="entry name" value="zf-DNL"/>
    <property type="match status" value="1"/>
</dbReference>